<dbReference type="SUPFAM" id="SSF51735">
    <property type="entry name" value="NAD(P)-binding Rossmann-fold domains"/>
    <property type="match status" value="1"/>
</dbReference>
<evidence type="ECO:0000313" key="4">
    <source>
        <dbReference type="EMBL" id="KDR38696.1"/>
    </source>
</evidence>
<organism evidence="4 5">
    <name type="scientific">Caballeronia glathei</name>
    <dbReference type="NCBI Taxonomy" id="60547"/>
    <lineage>
        <taxon>Bacteria</taxon>
        <taxon>Pseudomonadati</taxon>
        <taxon>Pseudomonadota</taxon>
        <taxon>Betaproteobacteria</taxon>
        <taxon>Burkholderiales</taxon>
        <taxon>Burkholderiaceae</taxon>
        <taxon>Caballeronia</taxon>
    </lineage>
</organism>
<dbReference type="PANTHER" id="PTHR48106">
    <property type="entry name" value="QUINONE OXIDOREDUCTASE PIG3-RELATED"/>
    <property type="match status" value="1"/>
</dbReference>
<sequence>MKAAVYYENGAPEVFRYETIDEPECGPDDVLIEIRAISVEGGDLINREIRPLARIPHIVGYQCAGIVKAVGENVHDRHPEDRVVAVLSWGSHAQRVAAPAANTWLIPDLLDMTVAAAVPVAWGTAYECLFEAGGLVSGQSVLIHAGAGALGLAAIQLAHRAGATVYATASDDTRLSRLKSFGVTAGINYVKSDFVKEISMLTNGQGVDLIVDSIAGSTLVRGVQALAYKGRMVTVGVSGRDQDRLDPVSLWRGNQSLHGVFFPTLLDNEHARVHGNVQTLLGRVATGELEVVIDKSFPLQEAQSAHTYVMSRQAFGRVIMYP</sequence>
<dbReference type="GO" id="GO:0005829">
    <property type="term" value="C:cytosol"/>
    <property type="evidence" value="ECO:0007669"/>
    <property type="project" value="TreeGrafter"/>
</dbReference>
<dbReference type="SUPFAM" id="SSF50129">
    <property type="entry name" value="GroES-like"/>
    <property type="match status" value="1"/>
</dbReference>
<name>A0A069PN48_9BURK</name>
<evidence type="ECO:0000313" key="5">
    <source>
        <dbReference type="Proteomes" id="UP000027466"/>
    </source>
</evidence>
<protein>
    <submittedName>
        <fullName evidence="4">NADP-dependent oxidoreductase</fullName>
    </submittedName>
</protein>
<dbReference type="InterPro" id="IPR020843">
    <property type="entry name" value="ER"/>
</dbReference>
<dbReference type="GO" id="GO:0035925">
    <property type="term" value="F:mRNA 3'-UTR AU-rich region binding"/>
    <property type="evidence" value="ECO:0007669"/>
    <property type="project" value="TreeGrafter"/>
</dbReference>
<dbReference type="Proteomes" id="UP000027466">
    <property type="component" value="Unassembled WGS sequence"/>
</dbReference>
<keyword evidence="1" id="KW-0521">NADP</keyword>
<dbReference type="SMART" id="SM00829">
    <property type="entry name" value="PKS_ER"/>
    <property type="match status" value="1"/>
</dbReference>
<dbReference type="InterPro" id="IPR013154">
    <property type="entry name" value="ADH-like_N"/>
</dbReference>
<dbReference type="Gene3D" id="3.90.180.10">
    <property type="entry name" value="Medium-chain alcohol dehydrogenases, catalytic domain"/>
    <property type="match status" value="1"/>
</dbReference>
<comment type="caution">
    <text evidence="4">The sequence shown here is derived from an EMBL/GenBank/DDBJ whole genome shotgun (WGS) entry which is preliminary data.</text>
</comment>
<dbReference type="InterPro" id="IPR011032">
    <property type="entry name" value="GroES-like_sf"/>
</dbReference>
<accession>A0A069PN48</accession>
<feature type="domain" description="Enoyl reductase (ER)" evidence="3">
    <location>
        <begin position="10"/>
        <end position="320"/>
    </location>
</feature>
<proteinExistence type="predicted"/>
<gene>
    <name evidence="4" type="ORF">BG61_37785</name>
</gene>
<evidence type="ECO:0000256" key="2">
    <source>
        <dbReference type="ARBA" id="ARBA00023002"/>
    </source>
</evidence>
<reference evidence="4 5" key="1">
    <citation type="submission" date="2014-03" db="EMBL/GenBank/DDBJ databases">
        <title>Draft Genome Sequences of Four Burkholderia Strains.</title>
        <authorList>
            <person name="Liu X.Y."/>
            <person name="Li C.X."/>
            <person name="Xu J.H."/>
        </authorList>
    </citation>
    <scope>NUCLEOTIDE SEQUENCE [LARGE SCALE GENOMIC DNA]</scope>
    <source>
        <strain evidence="4 5">DSM 50014</strain>
    </source>
</reference>
<dbReference type="GO" id="GO:0070402">
    <property type="term" value="F:NADPH binding"/>
    <property type="evidence" value="ECO:0007669"/>
    <property type="project" value="TreeGrafter"/>
</dbReference>
<dbReference type="InterPro" id="IPR013149">
    <property type="entry name" value="ADH-like_C"/>
</dbReference>
<dbReference type="AlphaFoldDB" id="A0A069PN48"/>
<dbReference type="Pfam" id="PF08240">
    <property type="entry name" value="ADH_N"/>
    <property type="match status" value="1"/>
</dbReference>
<dbReference type="RefSeq" id="WP_035942576.1">
    <property type="nucleotide sequence ID" value="NZ_CADFFX010000033.1"/>
</dbReference>
<dbReference type="Pfam" id="PF00107">
    <property type="entry name" value="ADH_zinc_N"/>
    <property type="match status" value="1"/>
</dbReference>
<evidence type="ECO:0000256" key="1">
    <source>
        <dbReference type="ARBA" id="ARBA00022857"/>
    </source>
</evidence>
<keyword evidence="2" id="KW-0560">Oxidoreductase</keyword>
<evidence type="ECO:0000259" key="3">
    <source>
        <dbReference type="SMART" id="SM00829"/>
    </source>
</evidence>
<keyword evidence="5" id="KW-1185">Reference proteome</keyword>
<dbReference type="InterPro" id="IPR036291">
    <property type="entry name" value="NAD(P)-bd_dom_sf"/>
</dbReference>
<dbReference type="EMBL" id="JFHC01000079">
    <property type="protein sequence ID" value="KDR38696.1"/>
    <property type="molecule type" value="Genomic_DNA"/>
</dbReference>
<dbReference type="Gene3D" id="3.40.50.720">
    <property type="entry name" value="NAD(P)-binding Rossmann-like Domain"/>
    <property type="match status" value="1"/>
</dbReference>
<dbReference type="PANTHER" id="PTHR48106:SF13">
    <property type="entry name" value="QUINONE OXIDOREDUCTASE-RELATED"/>
    <property type="match status" value="1"/>
</dbReference>
<dbReference type="GO" id="GO:0003960">
    <property type="term" value="F:quinone reductase (NADPH) activity"/>
    <property type="evidence" value="ECO:0007669"/>
    <property type="project" value="TreeGrafter"/>
</dbReference>